<dbReference type="Gene3D" id="3.40.309.10">
    <property type="entry name" value="Aldehyde Dehydrogenase, Chain A, domain 2"/>
    <property type="match status" value="1"/>
</dbReference>
<sequence>TAVFLHSGQVCSAGARLVIEESIAERFVAEVVERAKKIR</sequence>
<evidence type="ECO:0000256" key="1">
    <source>
        <dbReference type="ARBA" id="ARBA00023002"/>
    </source>
</evidence>
<evidence type="ECO:0000259" key="2">
    <source>
        <dbReference type="Pfam" id="PF00171"/>
    </source>
</evidence>
<dbReference type="PROSITE" id="PS00070">
    <property type="entry name" value="ALDEHYDE_DEHYDR_CYS"/>
    <property type="match status" value="1"/>
</dbReference>
<protein>
    <submittedName>
        <fullName evidence="3">Aldehyde dehydrogenase family protein</fullName>
    </submittedName>
</protein>
<name>A0ABX1JSX7_9MICC</name>
<accession>A0ABX1JSX7</accession>
<dbReference type="InterPro" id="IPR016163">
    <property type="entry name" value="Ald_DH_C"/>
</dbReference>
<feature type="non-terminal residue" evidence="3">
    <location>
        <position position="39"/>
    </location>
</feature>
<evidence type="ECO:0000313" key="4">
    <source>
        <dbReference type="Proteomes" id="UP000523795"/>
    </source>
</evidence>
<feature type="domain" description="Aldehyde dehydrogenase" evidence="2">
    <location>
        <begin position="2"/>
        <end position="39"/>
    </location>
</feature>
<dbReference type="InterPro" id="IPR016160">
    <property type="entry name" value="Ald_DH_CS_CYS"/>
</dbReference>
<dbReference type="Proteomes" id="UP000523795">
    <property type="component" value="Unassembled WGS sequence"/>
</dbReference>
<reference evidence="3 4" key="1">
    <citation type="submission" date="2020-04" db="EMBL/GenBank/DDBJ databases">
        <authorList>
            <person name="Liu S."/>
        </authorList>
    </citation>
    <scope>NUCLEOTIDE SEQUENCE [LARGE SCALE GENOMIC DNA]</scope>
    <source>
        <strain evidence="3 4">CGMCC 1.15091</strain>
    </source>
</reference>
<keyword evidence="1" id="KW-0560">Oxidoreductase</keyword>
<dbReference type="SUPFAM" id="SSF53720">
    <property type="entry name" value="ALDH-like"/>
    <property type="match status" value="1"/>
</dbReference>
<dbReference type="EMBL" id="JAAZSR010000195">
    <property type="protein sequence ID" value="NKX51245.1"/>
    <property type="molecule type" value="Genomic_DNA"/>
</dbReference>
<organism evidence="3 4">
    <name type="scientific">Arthrobacter deserti</name>
    <dbReference type="NCBI Taxonomy" id="1742687"/>
    <lineage>
        <taxon>Bacteria</taxon>
        <taxon>Bacillati</taxon>
        <taxon>Actinomycetota</taxon>
        <taxon>Actinomycetes</taxon>
        <taxon>Micrococcales</taxon>
        <taxon>Micrococcaceae</taxon>
        <taxon>Arthrobacter</taxon>
    </lineage>
</organism>
<feature type="non-terminal residue" evidence="3">
    <location>
        <position position="1"/>
    </location>
</feature>
<evidence type="ECO:0000313" key="3">
    <source>
        <dbReference type="EMBL" id="NKX51245.1"/>
    </source>
</evidence>
<proteinExistence type="predicted"/>
<gene>
    <name evidence="3" type="ORF">HER39_11850</name>
</gene>
<dbReference type="Pfam" id="PF00171">
    <property type="entry name" value="Aldedh"/>
    <property type="match status" value="1"/>
</dbReference>
<keyword evidence="4" id="KW-1185">Reference proteome</keyword>
<dbReference type="InterPro" id="IPR015590">
    <property type="entry name" value="Aldehyde_DH_dom"/>
</dbReference>
<dbReference type="InterPro" id="IPR016161">
    <property type="entry name" value="Ald_DH/histidinol_DH"/>
</dbReference>
<comment type="caution">
    <text evidence="3">The sequence shown here is derived from an EMBL/GenBank/DDBJ whole genome shotgun (WGS) entry which is preliminary data.</text>
</comment>